<dbReference type="Pfam" id="PF01144">
    <property type="entry name" value="CoA_trans"/>
    <property type="match status" value="1"/>
</dbReference>
<dbReference type="PANTHER" id="PTHR43293:SF1">
    <property type="entry name" value="ACETATE COA-TRANSFERASE YDIF"/>
    <property type="match status" value="1"/>
</dbReference>
<reference evidence="5 6" key="1">
    <citation type="submission" date="2018-06" db="EMBL/GenBank/DDBJ databases">
        <title>Genome conservation of Clostridium tetani.</title>
        <authorList>
            <person name="Bruggemann H."/>
            <person name="Popoff M.R."/>
        </authorList>
    </citation>
    <scope>NUCLEOTIDE SEQUENCE [LARGE SCALE GENOMIC DNA]</scope>
    <source>
        <strain evidence="5 6">2017.061</strain>
    </source>
</reference>
<dbReference type="RefSeq" id="WP_129030797.1">
    <property type="nucleotide sequence ID" value="NZ_QMAP01000012.1"/>
</dbReference>
<dbReference type="GO" id="GO:0008410">
    <property type="term" value="F:CoA-transferase activity"/>
    <property type="evidence" value="ECO:0007669"/>
    <property type="project" value="InterPro"/>
</dbReference>
<dbReference type="GO" id="GO:0046952">
    <property type="term" value="P:ketone body catabolic process"/>
    <property type="evidence" value="ECO:0007669"/>
    <property type="project" value="InterPro"/>
</dbReference>
<name>A0A4Q0VAS2_CLOTA</name>
<dbReference type="PROSITE" id="PS51257">
    <property type="entry name" value="PROKAR_LIPOPROTEIN"/>
    <property type="match status" value="1"/>
</dbReference>
<accession>A0A4Q0VAS2</accession>
<evidence type="ECO:0000256" key="4">
    <source>
        <dbReference type="PIRSR" id="PIRSR000858-1"/>
    </source>
</evidence>
<gene>
    <name evidence="5" type="ORF">DP130_11600</name>
</gene>
<feature type="active site" description="5-glutamyl coenzyme A thioester intermediate" evidence="4">
    <location>
        <position position="323"/>
    </location>
</feature>
<evidence type="ECO:0000313" key="5">
    <source>
        <dbReference type="EMBL" id="RXI45690.1"/>
    </source>
</evidence>
<evidence type="ECO:0000256" key="2">
    <source>
        <dbReference type="ARBA" id="ARBA00022679"/>
    </source>
</evidence>
<keyword evidence="2 3" id="KW-0808">Transferase</keyword>
<dbReference type="PANTHER" id="PTHR43293">
    <property type="entry name" value="ACETATE COA-TRANSFERASE YDIF"/>
    <property type="match status" value="1"/>
</dbReference>
<dbReference type="SMART" id="SM00882">
    <property type="entry name" value="CoA_trans"/>
    <property type="match status" value="2"/>
</dbReference>
<dbReference type="InterPro" id="IPR004165">
    <property type="entry name" value="CoA_trans_fam_I"/>
</dbReference>
<protein>
    <submittedName>
        <fullName evidence="5">3-oxoacid CoA-transferase</fullName>
    </submittedName>
</protein>
<organism evidence="5 6">
    <name type="scientific">Clostridium tetani</name>
    <dbReference type="NCBI Taxonomy" id="1513"/>
    <lineage>
        <taxon>Bacteria</taxon>
        <taxon>Bacillati</taxon>
        <taxon>Bacillota</taxon>
        <taxon>Clostridia</taxon>
        <taxon>Eubacteriales</taxon>
        <taxon>Clostridiaceae</taxon>
        <taxon>Clostridium</taxon>
    </lineage>
</organism>
<dbReference type="InterPro" id="IPR037171">
    <property type="entry name" value="NagB/RpiA_transferase-like"/>
</dbReference>
<evidence type="ECO:0000256" key="1">
    <source>
        <dbReference type="ARBA" id="ARBA00007154"/>
    </source>
</evidence>
<evidence type="ECO:0000313" key="6">
    <source>
        <dbReference type="Proteomes" id="UP000290921"/>
    </source>
</evidence>
<dbReference type="EMBL" id="QMAP01000012">
    <property type="protein sequence ID" value="RXI45690.1"/>
    <property type="molecule type" value="Genomic_DNA"/>
</dbReference>
<dbReference type="PIRSF" id="PIRSF000858">
    <property type="entry name" value="SCOT-t"/>
    <property type="match status" value="1"/>
</dbReference>
<dbReference type="AlphaFoldDB" id="A0A4Q0VAS2"/>
<comment type="similarity">
    <text evidence="1 3">Belongs to the 3-oxoacid CoA-transferase family.</text>
</comment>
<dbReference type="InterPro" id="IPR014388">
    <property type="entry name" value="3-oxoacid_CoA-transferase"/>
</dbReference>
<dbReference type="Proteomes" id="UP000290921">
    <property type="component" value="Unassembled WGS sequence"/>
</dbReference>
<sequence>MGVKFLKAHEAANLVKDGDLIVTGGFVGSCCPEALTKALENRFLETSSPKDLTLMYAAAQGDGNGKGADRFAHAGMTKRVLGGHWNLSPSLGKMAINNEIEAYNLPQGTLSQLFRDIAGKRIGTITHVGLNTFVDPRLQGGKLNEITKKNIVEVINIKGEERLLYKSFPIDICFLRGSFADEKGNVTLENEVASLEVTSIAQATKNTGGIVIVQVEKVVECGTLDPRLVKIPGIYVDGVVIAEPEDHEQCFGCEFESARTGKVRIPVSTVEKAPLNQRKVIARRAALELEPDTTVNLGIGIPEVISLVANEEGIGEYMTLTVEAGAIGGVPEGGTAFGACINPESILDQAYQFDFYDGGGLDLAFLGLAQTDKNGNINVSKFGPRIAGCGGFINITQNSKKVFFCGTFTAGGLKVEIKDGKLNILQEGKAKKFINQVEQITFSGKYAQKIKQPVMYITERAVFELKDDGVYLTEIAPGVDLQKDILDLMDFKPKMEGEPKLMDSRIFFDKPMGLK</sequence>
<dbReference type="Gene3D" id="3.40.1080.10">
    <property type="entry name" value="Glutaconate Coenzyme A-transferase"/>
    <property type="match status" value="2"/>
</dbReference>
<dbReference type="SUPFAM" id="SSF100950">
    <property type="entry name" value="NagB/RpiA/CoA transferase-like"/>
    <property type="match status" value="2"/>
</dbReference>
<proteinExistence type="inferred from homology"/>
<evidence type="ECO:0000256" key="3">
    <source>
        <dbReference type="PIRNR" id="PIRNR000858"/>
    </source>
</evidence>
<comment type="caution">
    <text evidence="5">The sequence shown here is derived from an EMBL/GenBank/DDBJ whole genome shotgun (WGS) entry which is preliminary data.</text>
</comment>